<dbReference type="HAMAP" id="MF_01984">
    <property type="entry name" value="ubiX_pad"/>
    <property type="match status" value="1"/>
</dbReference>
<feature type="binding site" evidence="5">
    <location>
        <position position="38"/>
    </location>
    <ligand>
        <name>FMN</name>
        <dbReference type="ChEBI" id="CHEBI:58210"/>
    </ligand>
</feature>
<keyword evidence="1 5" id="KW-0637">Prenyltransferase</keyword>
<gene>
    <name evidence="5" type="primary">ubiX</name>
    <name evidence="7" type="ordered locus">Geob_0419</name>
</gene>
<accession>B9LZ56</accession>
<dbReference type="KEGG" id="geo:Geob_0419"/>
<dbReference type="EC" id="2.5.1.129" evidence="5"/>
<dbReference type="OrthoDB" id="9781577at2"/>
<evidence type="ECO:0000259" key="6">
    <source>
        <dbReference type="Pfam" id="PF02441"/>
    </source>
</evidence>
<evidence type="ECO:0000256" key="5">
    <source>
        <dbReference type="HAMAP-Rule" id="MF_01984"/>
    </source>
</evidence>
<dbReference type="InterPro" id="IPR003382">
    <property type="entry name" value="Flavoprotein"/>
</dbReference>
<evidence type="ECO:0000256" key="2">
    <source>
        <dbReference type="ARBA" id="ARBA00022630"/>
    </source>
</evidence>
<protein>
    <recommendedName>
        <fullName evidence="5">Flavin prenyltransferase UbiX</fullName>
        <ecNumber evidence="5">2.5.1.129</ecNumber>
    </recommendedName>
</protein>
<feature type="binding site" evidence="5">
    <location>
        <position position="184"/>
    </location>
    <ligand>
        <name>dimethylallyl phosphate</name>
        <dbReference type="ChEBI" id="CHEBI:88052"/>
    </ligand>
</feature>
<dbReference type="HOGENOM" id="CLU_074522_0_0_7"/>
<dbReference type="NCBIfam" id="NF004685">
    <property type="entry name" value="PRK06029.1"/>
    <property type="match status" value="1"/>
</dbReference>
<feature type="domain" description="Flavoprotein" evidence="6">
    <location>
        <begin position="5"/>
        <end position="188"/>
    </location>
</feature>
<dbReference type="GO" id="GO:0016831">
    <property type="term" value="F:carboxy-lyase activity"/>
    <property type="evidence" value="ECO:0007669"/>
    <property type="project" value="TreeGrafter"/>
</dbReference>
<comment type="caution">
    <text evidence="5">Lacks conserved residue(s) required for the propagation of feature annotation.</text>
</comment>
<reference evidence="7 8" key="1">
    <citation type="submission" date="2009-01" db="EMBL/GenBank/DDBJ databases">
        <title>Complete sequence of Geobacter sp. FRC-32.</title>
        <authorList>
            <consortium name="US DOE Joint Genome Institute"/>
            <person name="Lucas S."/>
            <person name="Copeland A."/>
            <person name="Lapidus A."/>
            <person name="Glavina del Rio T."/>
            <person name="Dalin E."/>
            <person name="Tice H."/>
            <person name="Bruce D."/>
            <person name="Goodwin L."/>
            <person name="Pitluck S."/>
            <person name="Saunders E."/>
            <person name="Brettin T."/>
            <person name="Detter J.C."/>
            <person name="Han C."/>
            <person name="Larimer F."/>
            <person name="Land M."/>
            <person name="Hauser L."/>
            <person name="Kyrpides N."/>
            <person name="Ovchinnikova G."/>
            <person name="Kostka J."/>
            <person name="Richardson P."/>
        </authorList>
    </citation>
    <scope>NUCLEOTIDE SEQUENCE [LARGE SCALE GENOMIC DNA]</scope>
    <source>
        <strain evidence="8">DSM 22248 / JCM 15807 / FRC-32</strain>
    </source>
</reference>
<evidence type="ECO:0000256" key="3">
    <source>
        <dbReference type="ARBA" id="ARBA00022643"/>
    </source>
</evidence>
<dbReference type="PANTHER" id="PTHR43374">
    <property type="entry name" value="FLAVIN PRENYLTRANSFERASE"/>
    <property type="match status" value="1"/>
</dbReference>
<dbReference type="eggNOG" id="COG0163">
    <property type="taxonomic scope" value="Bacteria"/>
</dbReference>
<dbReference type="STRING" id="316067.Geob_0419"/>
<keyword evidence="3 5" id="KW-0288">FMN</keyword>
<dbReference type="EMBL" id="CP001390">
    <property type="protein sequence ID" value="ACM18788.1"/>
    <property type="molecule type" value="Genomic_DNA"/>
</dbReference>
<comment type="similarity">
    <text evidence="5">Belongs to the UbiX/PAD1 family.</text>
</comment>
<feature type="binding site" evidence="5">
    <location>
        <begin position="12"/>
        <end position="14"/>
    </location>
    <ligand>
        <name>FMN</name>
        <dbReference type="ChEBI" id="CHEBI:58210"/>
    </ligand>
</feature>
<evidence type="ECO:0000313" key="7">
    <source>
        <dbReference type="EMBL" id="ACM18788.1"/>
    </source>
</evidence>
<dbReference type="AlphaFoldDB" id="B9LZ56"/>
<dbReference type="NCBIfam" id="TIGR00421">
    <property type="entry name" value="ubiX_pad"/>
    <property type="match status" value="1"/>
</dbReference>
<dbReference type="PANTHER" id="PTHR43374:SF1">
    <property type="entry name" value="FLAVIN PRENYLTRANSFERASE PAD1, MITOCHONDRIAL"/>
    <property type="match status" value="1"/>
</dbReference>
<keyword evidence="8" id="KW-1185">Reference proteome</keyword>
<dbReference type="InterPro" id="IPR036551">
    <property type="entry name" value="Flavin_trans-like"/>
</dbReference>
<dbReference type="Pfam" id="PF02441">
    <property type="entry name" value="Flavoprotein"/>
    <property type="match status" value="1"/>
</dbReference>
<dbReference type="RefSeq" id="WP_012645517.1">
    <property type="nucleotide sequence ID" value="NC_011979.1"/>
</dbReference>
<dbReference type="SUPFAM" id="SSF52507">
    <property type="entry name" value="Homo-oligomeric flavin-containing Cys decarboxylases, HFCD"/>
    <property type="match status" value="1"/>
</dbReference>
<sequence length="207" mass="22755">MSIRRFTLAITGASGAFYGLRTAEEILKSGAHLTLLVTRAGFAVLKEECSLNWHGNPAQIRDMICGHFNVDPVKLAYHAEDDLYAPIASGSAAAHAMIVAPCSMGSLSRIAGGNSGNLIERCADVMLKEKKPLILVPRETPLNEIHLKNMLKLARMHAAIIPAMPAFYHHPRSINDMVDFVVGRVLDMAGVEHDLFCRWGQPERDDR</sequence>
<keyword evidence="2 5" id="KW-0285">Flavoprotein</keyword>
<dbReference type="Proteomes" id="UP000007721">
    <property type="component" value="Chromosome"/>
</dbReference>
<evidence type="ECO:0000256" key="1">
    <source>
        <dbReference type="ARBA" id="ARBA00022602"/>
    </source>
</evidence>
<comment type="catalytic activity">
    <reaction evidence="5">
        <text>dimethylallyl phosphate + FMNH2 = prenylated FMNH2 + phosphate</text>
        <dbReference type="Rhea" id="RHEA:37743"/>
        <dbReference type="ChEBI" id="CHEBI:43474"/>
        <dbReference type="ChEBI" id="CHEBI:57618"/>
        <dbReference type="ChEBI" id="CHEBI:87467"/>
        <dbReference type="ChEBI" id="CHEBI:88052"/>
        <dbReference type="EC" id="2.5.1.129"/>
    </reaction>
</comment>
<dbReference type="Gene3D" id="3.40.50.1950">
    <property type="entry name" value="Flavin prenyltransferase-like"/>
    <property type="match status" value="1"/>
</dbReference>
<feature type="binding site" evidence="5">
    <location>
        <begin position="103"/>
        <end position="106"/>
    </location>
    <ligand>
        <name>FMN</name>
        <dbReference type="ChEBI" id="CHEBI:58210"/>
    </ligand>
</feature>
<comment type="function">
    <text evidence="5">Flavin prenyltransferase that catalyzes the synthesis of the prenylated FMN cofactor (prenyl-FMN) for 4-hydroxy-3-polyprenylbenzoic acid decarboxylase UbiD. The prenyltransferase is metal-independent and links a dimethylallyl moiety from dimethylallyl monophosphate (DMAP) to the flavin N5 and C6 atoms of FMN.</text>
</comment>
<evidence type="ECO:0000256" key="4">
    <source>
        <dbReference type="ARBA" id="ARBA00022679"/>
    </source>
</evidence>
<evidence type="ECO:0000313" key="8">
    <source>
        <dbReference type="Proteomes" id="UP000007721"/>
    </source>
</evidence>
<keyword evidence="4 5" id="KW-0808">Transferase</keyword>
<dbReference type="InterPro" id="IPR004507">
    <property type="entry name" value="UbiX-like"/>
</dbReference>
<name>B9LZ56_GEODF</name>
<dbReference type="GO" id="GO:0106141">
    <property type="term" value="F:flavin prenyltransferase activity"/>
    <property type="evidence" value="ECO:0007669"/>
    <property type="project" value="UniProtKB-EC"/>
</dbReference>
<organism evidence="7 8">
    <name type="scientific">Geotalea daltonii (strain DSM 22248 / JCM 15807 / FRC-32)</name>
    <name type="common">Geobacter daltonii</name>
    <dbReference type="NCBI Taxonomy" id="316067"/>
    <lineage>
        <taxon>Bacteria</taxon>
        <taxon>Pseudomonadati</taxon>
        <taxon>Thermodesulfobacteriota</taxon>
        <taxon>Desulfuromonadia</taxon>
        <taxon>Geobacterales</taxon>
        <taxon>Geobacteraceae</taxon>
        <taxon>Geotalea</taxon>
    </lineage>
</organism>
<feature type="binding site" evidence="5">
    <location>
        <position position="138"/>
    </location>
    <ligand>
        <name>FMN</name>
        <dbReference type="ChEBI" id="CHEBI:58210"/>
    </ligand>
</feature>
<proteinExistence type="inferred from homology"/>
<feature type="binding site" evidence="5">
    <location>
        <position position="168"/>
    </location>
    <ligand>
        <name>dimethylallyl phosphate</name>
        <dbReference type="ChEBI" id="CHEBI:88052"/>
    </ligand>
</feature>